<dbReference type="GO" id="GO:0005524">
    <property type="term" value="F:ATP binding"/>
    <property type="evidence" value="ECO:0007669"/>
    <property type="project" value="UniProtKB-KW"/>
</dbReference>
<dbReference type="Gene3D" id="2.70.50.60">
    <property type="entry name" value="abc- transporter (atp binding component) like domain"/>
    <property type="match status" value="1"/>
</dbReference>
<dbReference type="EMBL" id="QLMI01000004">
    <property type="protein sequence ID" value="RAK22705.1"/>
    <property type="molecule type" value="Genomic_DNA"/>
</dbReference>
<gene>
    <name evidence="6" type="ORF">B0I03_104231</name>
</gene>
<dbReference type="Pfam" id="PF14524">
    <property type="entry name" value="Wzt_C"/>
    <property type="match status" value="1"/>
</dbReference>
<dbReference type="PROSITE" id="PS50893">
    <property type="entry name" value="ABC_TRANSPORTER_2"/>
    <property type="match status" value="1"/>
</dbReference>
<dbReference type="Proteomes" id="UP000249620">
    <property type="component" value="Unassembled WGS sequence"/>
</dbReference>
<organism evidence="6 7">
    <name type="scientific">Flavobacterium aquaticum</name>
    <dbReference type="NCBI Taxonomy" id="1236486"/>
    <lineage>
        <taxon>Bacteria</taxon>
        <taxon>Pseudomonadati</taxon>
        <taxon>Bacteroidota</taxon>
        <taxon>Flavobacteriia</taxon>
        <taxon>Flavobacteriales</taxon>
        <taxon>Flavobacteriaceae</taxon>
        <taxon>Flavobacterium</taxon>
    </lineage>
</organism>
<name>A0A327YSL9_9FLAO</name>
<reference evidence="6 7" key="1">
    <citation type="submission" date="2018-06" db="EMBL/GenBank/DDBJ databases">
        <title>Genomic Encyclopedia of Type Strains, Phase III (KMG-III): the genomes of soil and plant-associated and newly described type strains.</title>
        <authorList>
            <person name="Whitman W."/>
        </authorList>
    </citation>
    <scope>NUCLEOTIDE SEQUENCE [LARGE SCALE GENOMIC DNA]</scope>
    <source>
        <strain evidence="6 7">CGMCC 1.12398</strain>
    </source>
</reference>
<keyword evidence="2" id="KW-0813">Transport</keyword>
<dbReference type="GO" id="GO:0016887">
    <property type="term" value="F:ATP hydrolysis activity"/>
    <property type="evidence" value="ECO:0007669"/>
    <property type="project" value="InterPro"/>
</dbReference>
<dbReference type="Gene3D" id="3.40.50.300">
    <property type="entry name" value="P-loop containing nucleotide triphosphate hydrolases"/>
    <property type="match status" value="1"/>
</dbReference>
<keyword evidence="4 6" id="KW-0067">ATP-binding</keyword>
<evidence type="ECO:0000256" key="2">
    <source>
        <dbReference type="ARBA" id="ARBA00022448"/>
    </source>
</evidence>
<dbReference type="CDD" id="cd03220">
    <property type="entry name" value="ABC_KpsT_Wzt"/>
    <property type="match status" value="1"/>
</dbReference>
<protein>
    <submittedName>
        <fullName evidence="6">Lipopolysaccharide transport system ATP-binding protein</fullName>
    </submittedName>
</protein>
<dbReference type="InterPro" id="IPR003439">
    <property type="entry name" value="ABC_transporter-like_ATP-bd"/>
</dbReference>
<evidence type="ECO:0000259" key="5">
    <source>
        <dbReference type="PROSITE" id="PS50893"/>
    </source>
</evidence>
<dbReference type="InterPro" id="IPR003593">
    <property type="entry name" value="AAA+_ATPase"/>
</dbReference>
<accession>A0A327YSL9</accession>
<dbReference type="PANTHER" id="PTHR46743:SF2">
    <property type="entry name" value="TEICHOIC ACIDS EXPORT ATP-BINDING PROTEIN TAGH"/>
    <property type="match status" value="1"/>
</dbReference>
<dbReference type="InterPro" id="IPR029439">
    <property type="entry name" value="Wzt_C"/>
</dbReference>
<dbReference type="PANTHER" id="PTHR46743">
    <property type="entry name" value="TEICHOIC ACIDS EXPORT ATP-BINDING PROTEIN TAGH"/>
    <property type="match status" value="1"/>
</dbReference>
<proteinExistence type="inferred from homology"/>
<keyword evidence="7" id="KW-1185">Reference proteome</keyword>
<dbReference type="InterPro" id="IPR027417">
    <property type="entry name" value="P-loop_NTPase"/>
</dbReference>
<dbReference type="RefSeq" id="WP_111566919.1">
    <property type="nucleotide sequence ID" value="NZ_QLMI01000004.1"/>
</dbReference>
<dbReference type="InterPro" id="IPR050683">
    <property type="entry name" value="Bact_Polysacc_Export_ATP-bd"/>
</dbReference>
<evidence type="ECO:0000313" key="6">
    <source>
        <dbReference type="EMBL" id="RAK22705.1"/>
    </source>
</evidence>
<dbReference type="SMART" id="SM00382">
    <property type="entry name" value="AAA"/>
    <property type="match status" value="1"/>
</dbReference>
<dbReference type="OrthoDB" id="9801987at2"/>
<evidence type="ECO:0000256" key="3">
    <source>
        <dbReference type="ARBA" id="ARBA00022741"/>
    </source>
</evidence>
<sequence>MKDIILKAENISKQYRLGTVGTGTLSHDLNRWWHAIRGKEDPYLKVGETNDRSSKGNSDYVWALQDINFEVNRGEVLGIIGKNGAGKSTLLKILSKVTAPTTGVIKSRGRIASLLEVGTGFNPELTGRENIYLNGAILGMTKKEITSKLDEIIAFSGCERYIDTPTKRYSSGMTVRLAFAVAAFLEPEILVVDEVLAVGDAEFQKKAIGKMQDISKSEGRTVLFVSHNMAAVRSLCTKGMLIENGKTVFFGDIDETIDLYLKSSIFSFNSNNYIEFEEKEAPIQISKFEVSSLNLKGERSNSSGVLMGNILEFSIFVLAKQMYNNLKASIIISTASGTRIAAIRSHEITDFVFDSKGDFVFKATASDLKLMPGDYVVTIALAENNTTIDIKEECLGFTVVPNDVYGTGRIPKGNLYVYSDAKWELNQK</sequence>
<evidence type="ECO:0000313" key="7">
    <source>
        <dbReference type="Proteomes" id="UP000249620"/>
    </source>
</evidence>
<comment type="similarity">
    <text evidence="1">Belongs to the ABC transporter superfamily.</text>
</comment>
<keyword evidence="3" id="KW-0547">Nucleotide-binding</keyword>
<evidence type="ECO:0000256" key="4">
    <source>
        <dbReference type="ARBA" id="ARBA00022840"/>
    </source>
</evidence>
<evidence type="ECO:0000256" key="1">
    <source>
        <dbReference type="ARBA" id="ARBA00005417"/>
    </source>
</evidence>
<dbReference type="Pfam" id="PF00005">
    <property type="entry name" value="ABC_tran"/>
    <property type="match status" value="1"/>
</dbReference>
<dbReference type="GO" id="GO:0140359">
    <property type="term" value="F:ABC-type transporter activity"/>
    <property type="evidence" value="ECO:0007669"/>
    <property type="project" value="InterPro"/>
</dbReference>
<dbReference type="InterPro" id="IPR015860">
    <property type="entry name" value="ABC_transpr_TagH-like"/>
</dbReference>
<dbReference type="SUPFAM" id="SSF52540">
    <property type="entry name" value="P-loop containing nucleoside triphosphate hydrolases"/>
    <property type="match status" value="1"/>
</dbReference>
<feature type="domain" description="ABC transporter" evidence="5">
    <location>
        <begin position="44"/>
        <end position="269"/>
    </location>
</feature>
<dbReference type="GO" id="GO:0016020">
    <property type="term" value="C:membrane"/>
    <property type="evidence" value="ECO:0007669"/>
    <property type="project" value="InterPro"/>
</dbReference>
<dbReference type="AlphaFoldDB" id="A0A327YSL9"/>
<comment type="caution">
    <text evidence="6">The sequence shown here is derived from an EMBL/GenBank/DDBJ whole genome shotgun (WGS) entry which is preliminary data.</text>
</comment>